<evidence type="ECO:0000256" key="1">
    <source>
        <dbReference type="SAM" id="MobiDB-lite"/>
    </source>
</evidence>
<gene>
    <name evidence="3" type="ORF">BPA01_15220</name>
</gene>
<dbReference type="AlphaFoldDB" id="A0A4Y3PC21"/>
<keyword evidence="2" id="KW-0472">Membrane</keyword>
<feature type="region of interest" description="Disordered" evidence="1">
    <location>
        <begin position="43"/>
        <end position="77"/>
    </location>
</feature>
<dbReference type="RefSeq" id="WP_122964090.1">
    <property type="nucleotide sequence ID" value="NZ_BJMH01000005.1"/>
</dbReference>
<accession>A0A4Y3PC21</accession>
<feature type="transmembrane region" description="Helical" evidence="2">
    <location>
        <begin position="14"/>
        <end position="35"/>
    </location>
</feature>
<keyword evidence="4" id="KW-1185">Reference proteome</keyword>
<keyword evidence="2" id="KW-0812">Transmembrane</keyword>
<evidence type="ECO:0000313" key="4">
    <source>
        <dbReference type="Proteomes" id="UP000316882"/>
    </source>
</evidence>
<feature type="compositionally biased region" description="Polar residues" evidence="1">
    <location>
        <begin position="110"/>
        <end position="126"/>
    </location>
</feature>
<evidence type="ECO:0000313" key="3">
    <source>
        <dbReference type="EMBL" id="GEB31942.1"/>
    </source>
</evidence>
<reference evidence="3 4" key="1">
    <citation type="submission" date="2019-06" db="EMBL/GenBank/DDBJ databases">
        <title>Whole genome shotgun sequence of Brevibacillus parabrevis NBRC 12334.</title>
        <authorList>
            <person name="Hosoyama A."/>
            <person name="Uohara A."/>
            <person name="Ohji S."/>
            <person name="Ichikawa N."/>
        </authorList>
    </citation>
    <scope>NUCLEOTIDE SEQUENCE [LARGE SCALE GENOMIC DNA]</scope>
    <source>
        <strain evidence="3 4">NBRC 12334</strain>
    </source>
</reference>
<evidence type="ECO:0000256" key="2">
    <source>
        <dbReference type="SAM" id="Phobius"/>
    </source>
</evidence>
<sequence>MEDLFDLFLDLIDWILPLLGKFWFVILGYIGYKLLGKEKAKGKRMSQGLPNKPLTPVDTPWTAEPAPDAQQERKTVRATAKYEPLESRAESMEGVGVEQEWAFSEPVRASTGSTIRTSSATRQMSAAQRVKPQSAAPLDPREGMKWALIFGEPRSKASYFAQRSRKISK</sequence>
<comment type="caution">
    <text evidence="3">The sequence shown here is derived from an EMBL/GenBank/DDBJ whole genome shotgun (WGS) entry which is preliminary data.</text>
</comment>
<dbReference type="STRING" id="54914.AV540_02920"/>
<protein>
    <submittedName>
        <fullName evidence="3">Uncharacterized protein</fullName>
    </submittedName>
</protein>
<feature type="region of interest" description="Disordered" evidence="1">
    <location>
        <begin position="108"/>
        <end position="138"/>
    </location>
</feature>
<name>A0A4Y3PC21_BREPA</name>
<organism evidence="3 4">
    <name type="scientific">Brevibacillus parabrevis</name>
    <dbReference type="NCBI Taxonomy" id="54914"/>
    <lineage>
        <taxon>Bacteria</taxon>
        <taxon>Bacillati</taxon>
        <taxon>Bacillota</taxon>
        <taxon>Bacilli</taxon>
        <taxon>Bacillales</taxon>
        <taxon>Paenibacillaceae</taxon>
        <taxon>Brevibacillus</taxon>
    </lineage>
</organism>
<keyword evidence="2" id="KW-1133">Transmembrane helix</keyword>
<proteinExistence type="predicted"/>
<dbReference type="EMBL" id="BJMH01000005">
    <property type="protein sequence ID" value="GEB31942.1"/>
    <property type="molecule type" value="Genomic_DNA"/>
</dbReference>
<dbReference type="Proteomes" id="UP000316882">
    <property type="component" value="Unassembled WGS sequence"/>
</dbReference>